<evidence type="ECO:0000256" key="1">
    <source>
        <dbReference type="SAM" id="MobiDB-lite"/>
    </source>
</evidence>
<sequence>MPSTTFNTRTYSRKSKRKAEEPNSDAKRRKLDMDDEDEVATDVEDQHDIPQRAPRDLTHIFDSLTPSATASTSPGKLAKRMLSRSRTESSIASGSGSSLDSIARAPSLASPSSQPAEPKTKQSPIPRTKSAGRTYAGASRSFLVPIPINPAALGQLQEDLDDEFASRESYTSLRTRWGVDQSEDDPFMYGSPTKSGSNASTPNASPTKKGKG</sequence>
<reference evidence="2" key="1">
    <citation type="submission" date="2020-05" db="EMBL/GenBank/DDBJ databases">
        <title>Mycena genomes resolve the evolution of fungal bioluminescence.</title>
        <authorList>
            <person name="Tsai I.J."/>
        </authorList>
    </citation>
    <scope>NUCLEOTIDE SEQUENCE</scope>
    <source>
        <strain evidence="2">171206Taipei</strain>
    </source>
</reference>
<dbReference type="GeneID" id="59342584"/>
<accession>A0A8H6T1X6</accession>
<feature type="region of interest" description="Disordered" evidence="1">
    <location>
        <begin position="1"/>
        <end position="136"/>
    </location>
</feature>
<evidence type="ECO:0000313" key="3">
    <source>
        <dbReference type="Proteomes" id="UP000636479"/>
    </source>
</evidence>
<feature type="compositionally biased region" description="Polar residues" evidence="1">
    <location>
        <begin position="1"/>
        <end position="10"/>
    </location>
</feature>
<protein>
    <submittedName>
        <fullName evidence="2">Uncharacterized protein</fullName>
    </submittedName>
</protein>
<organism evidence="2 3">
    <name type="scientific">Mycena indigotica</name>
    <dbReference type="NCBI Taxonomy" id="2126181"/>
    <lineage>
        <taxon>Eukaryota</taxon>
        <taxon>Fungi</taxon>
        <taxon>Dikarya</taxon>
        <taxon>Basidiomycota</taxon>
        <taxon>Agaricomycotina</taxon>
        <taxon>Agaricomycetes</taxon>
        <taxon>Agaricomycetidae</taxon>
        <taxon>Agaricales</taxon>
        <taxon>Marasmiineae</taxon>
        <taxon>Mycenaceae</taxon>
        <taxon>Mycena</taxon>
    </lineage>
</organism>
<dbReference type="EMBL" id="JACAZF010000003">
    <property type="protein sequence ID" value="KAF7309503.1"/>
    <property type="molecule type" value="Genomic_DNA"/>
</dbReference>
<dbReference type="RefSeq" id="XP_037222953.1">
    <property type="nucleotide sequence ID" value="XM_037360068.1"/>
</dbReference>
<keyword evidence="3" id="KW-1185">Reference proteome</keyword>
<comment type="caution">
    <text evidence="2">The sequence shown here is derived from an EMBL/GenBank/DDBJ whole genome shotgun (WGS) entry which is preliminary data.</text>
</comment>
<feature type="compositionally biased region" description="Low complexity" evidence="1">
    <location>
        <begin position="88"/>
        <end position="117"/>
    </location>
</feature>
<name>A0A8H6T1X6_9AGAR</name>
<dbReference type="OrthoDB" id="78088at2759"/>
<evidence type="ECO:0000313" key="2">
    <source>
        <dbReference type="EMBL" id="KAF7309503.1"/>
    </source>
</evidence>
<gene>
    <name evidence="2" type="ORF">MIND_00321100</name>
</gene>
<feature type="compositionally biased region" description="Low complexity" evidence="1">
    <location>
        <begin position="65"/>
        <end position="74"/>
    </location>
</feature>
<feature type="region of interest" description="Disordered" evidence="1">
    <location>
        <begin position="170"/>
        <end position="212"/>
    </location>
</feature>
<dbReference type="Proteomes" id="UP000636479">
    <property type="component" value="Unassembled WGS sequence"/>
</dbReference>
<feature type="compositionally biased region" description="Basic and acidic residues" evidence="1">
    <location>
        <begin position="44"/>
        <end position="59"/>
    </location>
</feature>
<dbReference type="AlphaFoldDB" id="A0A8H6T1X6"/>
<proteinExistence type="predicted"/>
<feature type="compositionally biased region" description="Polar residues" evidence="1">
    <location>
        <begin position="192"/>
        <end position="206"/>
    </location>
</feature>
<feature type="compositionally biased region" description="Acidic residues" evidence="1">
    <location>
        <begin position="33"/>
        <end position="43"/>
    </location>
</feature>